<name>A0AAV0KG35_9ROSI</name>
<dbReference type="Proteomes" id="UP001154282">
    <property type="component" value="Unassembled WGS sequence"/>
</dbReference>
<accession>A0AAV0KG35</accession>
<feature type="compositionally biased region" description="Basic and acidic residues" evidence="1">
    <location>
        <begin position="11"/>
        <end position="26"/>
    </location>
</feature>
<feature type="compositionally biased region" description="Acidic residues" evidence="1">
    <location>
        <begin position="85"/>
        <end position="96"/>
    </location>
</feature>
<protein>
    <submittedName>
        <fullName evidence="2">Uncharacterized protein</fullName>
    </submittedName>
</protein>
<gene>
    <name evidence="2" type="ORF">LITE_LOCUS18174</name>
</gene>
<dbReference type="PANTHER" id="PTHR31110:SF9">
    <property type="entry name" value="MHD1 DOMAIN-CONTAINING PROTEIN"/>
    <property type="match status" value="1"/>
</dbReference>
<dbReference type="EMBL" id="CAMGYJ010000005">
    <property type="protein sequence ID" value="CAI0419906.1"/>
    <property type="molecule type" value="Genomic_DNA"/>
</dbReference>
<proteinExistence type="predicted"/>
<evidence type="ECO:0000313" key="2">
    <source>
        <dbReference type="EMBL" id="CAI0419906.1"/>
    </source>
</evidence>
<organism evidence="2 3">
    <name type="scientific">Linum tenue</name>
    <dbReference type="NCBI Taxonomy" id="586396"/>
    <lineage>
        <taxon>Eukaryota</taxon>
        <taxon>Viridiplantae</taxon>
        <taxon>Streptophyta</taxon>
        <taxon>Embryophyta</taxon>
        <taxon>Tracheophyta</taxon>
        <taxon>Spermatophyta</taxon>
        <taxon>Magnoliopsida</taxon>
        <taxon>eudicotyledons</taxon>
        <taxon>Gunneridae</taxon>
        <taxon>Pentapetalae</taxon>
        <taxon>rosids</taxon>
        <taxon>fabids</taxon>
        <taxon>Malpighiales</taxon>
        <taxon>Linaceae</taxon>
        <taxon>Linum</taxon>
    </lineage>
</organism>
<feature type="region of interest" description="Disordered" evidence="1">
    <location>
        <begin position="1"/>
        <end position="30"/>
    </location>
</feature>
<feature type="compositionally biased region" description="Basic and acidic residues" evidence="1">
    <location>
        <begin position="234"/>
        <end position="243"/>
    </location>
</feature>
<feature type="region of interest" description="Disordered" evidence="1">
    <location>
        <begin position="170"/>
        <end position="255"/>
    </location>
</feature>
<comment type="caution">
    <text evidence="2">The sequence shown here is derived from an EMBL/GenBank/DDBJ whole genome shotgun (WGS) entry which is preliminary data.</text>
</comment>
<reference evidence="2" key="1">
    <citation type="submission" date="2022-08" db="EMBL/GenBank/DDBJ databases">
        <authorList>
            <person name="Gutierrez-Valencia J."/>
        </authorList>
    </citation>
    <scope>NUCLEOTIDE SEQUENCE</scope>
</reference>
<keyword evidence="3" id="KW-1185">Reference proteome</keyword>
<evidence type="ECO:0000313" key="3">
    <source>
        <dbReference type="Proteomes" id="UP001154282"/>
    </source>
</evidence>
<sequence>MNKSSRPMSRWGRESSQEDGTMRIHDFNSIFSETPSSARIENLRKEGGSFRLPSPVKFRSGLMPGSIPVPRGIPLSGKESRSESDLDTSSDSEDEGYGARLSLDYSYQDEKLPDAVLHKSSASDHVMKKFEDPHLNVQKKMRLGFVSGAAEGDELSDSASTNEVSYVHCKKSNPAPGIRNEVKQDRDMPSAPPISSGIEDLVQRASGSGANTTTDETTASKHFHSNSSIELDDGFSKPHERIPANKGFNPEKGSLPPRFPQFHVSGQSQWSAVISYDACVRLCLHSWAKGCTEEAPYFLNNECTLLRTAFGLQHVLLQPEEELLANRTSSELVTEGATPKPKKTCSKMKVQVRRVKLGLDLPDGCSFSSLNPSLIRIGSFRRHLSNINSALHSGWEDVRKVRGSSQCIKQVSMVLKNGVTTPRNSPSPEEVVHETYTCLMRLKSSDEEDSVRMQPGSGETHVFFPDNQGDDLIIQVQDSKGQSCGRVLAQVAAIVDDPTEKLRWWPIYREPGHDLVGRIQLHISYSSTSDDANHPKCGSIAETVAYDFVLETAMKVQHFQQSSLLLHGQWKWLVTEFASYYGLSDAYTKLRYLSYVMDVATPTRDCLELIYDLLKPVLVKGNRKTVLSRQENRILGEVEDQIQDILALAFENYKSLDELSPSGILDVFSPATGSPASALAPAVKLYALLHDILSSEAQSKLCRYFQAAARKRSRRHLAETDEFISNNDMVLADPLTFSSSYRKMKSLILSIRNEIYTDIQIHNQHVLPSFLDLPNICASIYSMDLSSRLSKFLVACPPPGPSTPVADLVIATADFQMDLSSWNIRQISVIHHIKGGVDAKELFHFYITIWIQDKRLTLLDMCRPDKVKLSGGKTQHSTAPFVDELYERLNEMLNEYEVIVSRWPEYISILDNAIADVEKAIIDALEKQYVEVLTPLKDSLGPKFFGFVQKLAKRTGDIYFVPEELGVLLNSMKRMLDVLQPKIQAQLNSRTCCFPDGSNSTIGDTLGEISVMLRSKYRTYLHAVVEKLIENTRMQQSTKLRRIIQNSSETLVEADVRSRMQPLTDLLIKTIDHLHSVVEPHVFIYICRGLWDRMGQEVLRFLQNRRESRAGYKCSRIAVSVLDDIFASQMQQLLGNTIQEKDLEPPRSIKEARSVLCKDGVNQQENNYYY</sequence>
<feature type="compositionally biased region" description="Polar residues" evidence="1">
    <location>
        <begin position="205"/>
        <end position="217"/>
    </location>
</feature>
<feature type="region of interest" description="Disordered" evidence="1">
    <location>
        <begin position="44"/>
        <end position="97"/>
    </location>
</feature>
<dbReference type="AlphaFoldDB" id="A0AAV0KG35"/>
<evidence type="ECO:0000256" key="1">
    <source>
        <dbReference type="SAM" id="MobiDB-lite"/>
    </source>
</evidence>
<dbReference type="PANTHER" id="PTHR31110">
    <property type="entry name" value="PESTICIDAL CRYSTAL CRY8BA PROTEIN"/>
    <property type="match status" value="1"/>
</dbReference>